<dbReference type="EMBL" id="CP041186">
    <property type="protein sequence ID" value="QDG52546.1"/>
    <property type="molecule type" value="Genomic_DNA"/>
</dbReference>
<accession>A0A4Y6PW44</accession>
<dbReference type="PANTHER" id="PTHR33695">
    <property type="entry name" value="LIPOPROTEIN SIGNAL PEPTIDASE"/>
    <property type="match status" value="1"/>
</dbReference>
<evidence type="ECO:0000256" key="12">
    <source>
        <dbReference type="SAM" id="MobiDB-lite"/>
    </source>
</evidence>
<dbReference type="InterPro" id="IPR001872">
    <property type="entry name" value="Peptidase_A8"/>
</dbReference>
<feature type="active site" evidence="9">
    <location>
        <position position="141"/>
    </location>
</feature>
<organism evidence="13 14">
    <name type="scientific">Persicimonas caeni</name>
    <dbReference type="NCBI Taxonomy" id="2292766"/>
    <lineage>
        <taxon>Bacteria</taxon>
        <taxon>Deltaproteobacteria</taxon>
        <taxon>Bradymonadales</taxon>
        <taxon>Bradymonadaceae</taxon>
        <taxon>Persicimonas</taxon>
    </lineage>
</organism>
<evidence type="ECO:0000256" key="5">
    <source>
        <dbReference type="ARBA" id="ARBA00022750"/>
    </source>
</evidence>
<keyword evidence="7 9" id="KW-1133">Transmembrane helix</keyword>
<keyword evidence="4 9" id="KW-0812">Transmembrane</keyword>
<proteinExistence type="inferred from homology"/>
<keyword evidence="14" id="KW-1185">Reference proteome</keyword>
<evidence type="ECO:0000256" key="3">
    <source>
        <dbReference type="ARBA" id="ARBA00022670"/>
    </source>
</evidence>
<keyword evidence="5 9" id="KW-0064">Aspartyl protease</keyword>
<comment type="caution">
    <text evidence="9">Lacks conserved residue(s) required for the propagation of feature annotation.</text>
</comment>
<dbReference type="HAMAP" id="MF_00161">
    <property type="entry name" value="LspA"/>
    <property type="match status" value="1"/>
</dbReference>
<gene>
    <name evidence="9 13" type="primary">lspA</name>
    <name evidence="13" type="ORF">FIV42_17935</name>
</gene>
<dbReference type="AlphaFoldDB" id="A0A4Y6PW44"/>
<dbReference type="NCBIfam" id="TIGR00077">
    <property type="entry name" value="lspA"/>
    <property type="match status" value="1"/>
</dbReference>
<keyword evidence="8 9" id="KW-0472">Membrane</keyword>
<evidence type="ECO:0000256" key="1">
    <source>
        <dbReference type="ARBA" id="ARBA00006139"/>
    </source>
</evidence>
<comment type="catalytic activity">
    <reaction evidence="9 10">
        <text>Release of signal peptides from bacterial membrane prolipoproteins. Hydrolyzes -Xaa-Yaa-Zaa-|-(S,diacylglyceryl)Cys-, in which Xaa is hydrophobic (preferably Leu), and Yaa (Ala or Ser) and Zaa (Gly or Ala) have small, neutral side chains.</text>
        <dbReference type="EC" id="3.4.23.36"/>
    </reaction>
</comment>
<feature type="active site" evidence="9">
    <location>
        <position position="123"/>
    </location>
</feature>
<dbReference type="RefSeq" id="WP_141199013.1">
    <property type="nucleotide sequence ID" value="NZ_CP041186.1"/>
</dbReference>
<keyword evidence="2 9" id="KW-1003">Cell membrane</keyword>
<dbReference type="UniPathway" id="UPA00665"/>
<keyword evidence="3 9" id="KW-0645">Protease</keyword>
<comment type="function">
    <text evidence="9 10">This protein specifically catalyzes the removal of signal peptides from prolipoproteins.</text>
</comment>
<evidence type="ECO:0000256" key="7">
    <source>
        <dbReference type="ARBA" id="ARBA00022989"/>
    </source>
</evidence>
<evidence type="ECO:0000256" key="9">
    <source>
        <dbReference type="HAMAP-Rule" id="MF_00161"/>
    </source>
</evidence>
<dbReference type="EC" id="3.4.23.36" evidence="9"/>
<sequence length="184" mass="19294">MKLGKITIVLFVLLGSVGCDQVTKVAARQHLDGRGTLSYLGDTFRLTYAENHGAFLGMGSSLPEGMRTLIFTGLVAVFLLGLLVWVLRTADISKMAVVAASLVIGGGIGNLIDRVAFNGGVTDFMNMGIGSLRTGIFNVADVWIMAGVVLLALTPDMWRAPEEPGAASDPDDAEAPADPPETSS</sequence>
<evidence type="ECO:0000256" key="11">
    <source>
        <dbReference type="RuleBase" id="RU004181"/>
    </source>
</evidence>
<evidence type="ECO:0000313" key="14">
    <source>
        <dbReference type="Proteomes" id="UP000315995"/>
    </source>
</evidence>
<protein>
    <recommendedName>
        <fullName evidence="9">Lipoprotein signal peptidase</fullName>
        <ecNumber evidence="9">3.4.23.36</ecNumber>
    </recommendedName>
    <alternativeName>
        <fullName evidence="9">Prolipoprotein signal peptidase</fullName>
    </alternativeName>
    <alternativeName>
        <fullName evidence="9">Signal peptidase II</fullName>
        <shortName evidence="9">SPase II</shortName>
    </alternativeName>
</protein>
<accession>A0A5B8Y909</accession>
<feature type="transmembrane region" description="Helical" evidence="9">
    <location>
        <begin position="132"/>
        <end position="153"/>
    </location>
</feature>
<keyword evidence="6 9" id="KW-0378">Hydrolase</keyword>
<dbReference type="GO" id="GO:0006508">
    <property type="term" value="P:proteolysis"/>
    <property type="evidence" value="ECO:0007669"/>
    <property type="project" value="UniProtKB-KW"/>
</dbReference>
<dbReference type="Pfam" id="PF01252">
    <property type="entry name" value="Peptidase_A8"/>
    <property type="match status" value="1"/>
</dbReference>
<dbReference type="Proteomes" id="UP000315995">
    <property type="component" value="Chromosome"/>
</dbReference>
<reference evidence="13 14" key="1">
    <citation type="submission" date="2019-06" db="EMBL/GenBank/DDBJ databases">
        <title>Persicimonas caeni gen. nov., sp. nov., a predatory bacterium isolated from solar saltern.</title>
        <authorList>
            <person name="Wang S."/>
        </authorList>
    </citation>
    <scope>NUCLEOTIDE SEQUENCE [LARGE SCALE GENOMIC DNA]</scope>
    <source>
        <strain evidence="13 14">YN101</strain>
    </source>
</reference>
<evidence type="ECO:0000256" key="8">
    <source>
        <dbReference type="ARBA" id="ARBA00023136"/>
    </source>
</evidence>
<evidence type="ECO:0000256" key="4">
    <source>
        <dbReference type="ARBA" id="ARBA00022692"/>
    </source>
</evidence>
<evidence type="ECO:0000256" key="6">
    <source>
        <dbReference type="ARBA" id="ARBA00022801"/>
    </source>
</evidence>
<evidence type="ECO:0000313" key="13">
    <source>
        <dbReference type="EMBL" id="QDG52546.1"/>
    </source>
</evidence>
<comment type="similarity">
    <text evidence="1 9 11">Belongs to the peptidase A8 family.</text>
</comment>
<evidence type="ECO:0000256" key="10">
    <source>
        <dbReference type="RuleBase" id="RU000594"/>
    </source>
</evidence>
<evidence type="ECO:0000256" key="2">
    <source>
        <dbReference type="ARBA" id="ARBA00022475"/>
    </source>
</evidence>
<dbReference type="PROSITE" id="PS00855">
    <property type="entry name" value="SPASE_II"/>
    <property type="match status" value="1"/>
</dbReference>
<dbReference type="PANTHER" id="PTHR33695:SF1">
    <property type="entry name" value="LIPOPROTEIN SIGNAL PEPTIDASE"/>
    <property type="match status" value="1"/>
</dbReference>
<feature type="region of interest" description="Disordered" evidence="12">
    <location>
        <begin position="161"/>
        <end position="184"/>
    </location>
</feature>
<dbReference type="GO" id="GO:0005886">
    <property type="term" value="C:plasma membrane"/>
    <property type="evidence" value="ECO:0007669"/>
    <property type="project" value="UniProtKB-SubCell"/>
</dbReference>
<dbReference type="PROSITE" id="PS51257">
    <property type="entry name" value="PROKAR_LIPOPROTEIN"/>
    <property type="match status" value="1"/>
</dbReference>
<comment type="subcellular location">
    <subcellularLocation>
        <location evidence="9">Cell membrane</location>
        <topology evidence="9">Multi-pass membrane protein</topology>
    </subcellularLocation>
</comment>
<dbReference type="OrthoDB" id="9810259at2"/>
<dbReference type="GO" id="GO:0004190">
    <property type="term" value="F:aspartic-type endopeptidase activity"/>
    <property type="evidence" value="ECO:0007669"/>
    <property type="project" value="UniProtKB-UniRule"/>
</dbReference>
<dbReference type="PRINTS" id="PR00781">
    <property type="entry name" value="LIPOSIGPTASE"/>
</dbReference>
<feature type="transmembrane region" description="Helical" evidence="9">
    <location>
        <begin position="68"/>
        <end position="87"/>
    </location>
</feature>
<comment type="pathway">
    <text evidence="9">Protein modification; lipoprotein biosynthesis (signal peptide cleavage).</text>
</comment>
<name>A0A4Y6PW44_PERCE</name>
<feature type="transmembrane region" description="Helical" evidence="9">
    <location>
        <begin position="94"/>
        <end position="112"/>
    </location>
</feature>